<organism evidence="2 3">
    <name type="scientific">Paraclostridium sordellii</name>
    <name type="common">Clostridium sordellii</name>
    <dbReference type="NCBI Taxonomy" id="1505"/>
    <lineage>
        <taxon>Bacteria</taxon>
        <taxon>Bacillati</taxon>
        <taxon>Bacillota</taxon>
        <taxon>Clostridia</taxon>
        <taxon>Peptostreptococcales</taxon>
        <taxon>Peptostreptococcaceae</taxon>
        <taxon>Paraclostridium</taxon>
    </lineage>
</organism>
<sequence>MNNNLKKTIRLSALSAIALTIFIIKIQIPPLVPIPGIKLGLANIITLIILSLYGTKEASAVLFIRIFLGSIFSGQMINLLYSLSGGVLCLIVMSTLMKILGKKNLCFISIAGAIAHNIGQITVSMIILETTSVLYYLPILLISGVITGAFTGIVGKLMVNNVVLKKLMNGEMIHS</sequence>
<keyword evidence="1" id="KW-0812">Transmembrane</keyword>
<dbReference type="OrthoDB" id="9799095at2"/>
<keyword evidence="1" id="KW-1133">Transmembrane helix</keyword>
<dbReference type="GO" id="GO:0000010">
    <property type="term" value="F:heptaprenyl diphosphate synthase activity"/>
    <property type="evidence" value="ECO:0007669"/>
    <property type="project" value="UniProtKB-EC"/>
</dbReference>
<dbReference type="AlphaFoldDB" id="A0A0C7GDZ9"/>
<evidence type="ECO:0000256" key="1">
    <source>
        <dbReference type="SAM" id="Phobius"/>
    </source>
</evidence>
<feature type="transmembrane region" description="Helical" evidence="1">
    <location>
        <begin position="9"/>
        <end position="28"/>
    </location>
</feature>
<evidence type="ECO:0000313" key="3">
    <source>
        <dbReference type="Proteomes" id="UP000049127"/>
    </source>
</evidence>
<name>A0A0C7GDZ9_PARSO</name>
<dbReference type="InterPro" id="IPR010898">
    <property type="entry name" value="Hpre_diP_synth_I"/>
</dbReference>
<proteinExistence type="predicted"/>
<reference evidence="2 3" key="1">
    <citation type="submission" date="2015-01" db="EMBL/GenBank/DDBJ databases">
        <authorList>
            <person name="Aslett A.Martin."/>
            <person name="De Silva Nishadi"/>
        </authorList>
    </citation>
    <scope>NUCLEOTIDE SEQUENCE [LARGE SCALE GENOMIC DNA]</scope>
    <source>
        <strain evidence="2 3">R28058</strain>
    </source>
</reference>
<feature type="transmembrane region" description="Helical" evidence="1">
    <location>
        <begin position="134"/>
        <end position="159"/>
    </location>
</feature>
<dbReference type="RefSeq" id="WP_055342938.1">
    <property type="nucleotide sequence ID" value="NZ_CDNI01000022.1"/>
</dbReference>
<dbReference type="InterPro" id="IPR014535">
    <property type="entry name" value="Hpre_diP_synt_I"/>
</dbReference>
<keyword evidence="2" id="KW-0808">Transferase</keyword>
<dbReference type="Proteomes" id="UP000049127">
    <property type="component" value="Unassembled WGS sequence"/>
</dbReference>
<protein>
    <submittedName>
        <fullName evidence="2">Heptaprenyl diphosphate synthase component I</fullName>
        <ecNumber evidence="2">2.5.1.30</ecNumber>
    </submittedName>
</protein>
<gene>
    <name evidence="2" type="ORF">R28058_26141</name>
</gene>
<feature type="transmembrane region" description="Helical" evidence="1">
    <location>
        <begin position="107"/>
        <end position="128"/>
    </location>
</feature>
<dbReference type="Pfam" id="PF07456">
    <property type="entry name" value="Hpre_diP_synt_I"/>
    <property type="match status" value="1"/>
</dbReference>
<dbReference type="EMBL" id="CEKZ01000022">
    <property type="protein sequence ID" value="CEQ04897.1"/>
    <property type="molecule type" value="Genomic_DNA"/>
</dbReference>
<accession>A0A0C7GDZ9</accession>
<keyword evidence="1" id="KW-0472">Membrane</keyword>
<feature type="transmembrane region" description="Helical" evidence="1">
    <location>
        <begin position="83"/>
        <end position="100"/>
    </location>
</feature>
<evidence type="ECO:0000313" key="2">
    <source>
        <dbReference type="EMBL" id="CEQ04897.1"/>
    </source>
</evidence>
<dbReference type="EC" id="2.5.1.30" evidence="2"/>
<dbReference type="PIRSF" id="PIRSF027391">
    <property type="entry name" value="Hpre_diP_synt_I"/>
    <property type="match status" value="1"/>
</dbReference>
<dbReference type="Gene3D" id="1.10.1760.20">
    <property type="match status" value="1"/>
</dbReference>